<name>X0V1M1_9ZZZZ</name>
<organism evidence="1">
    <name type="scientific">marine sediment metagenome</name>
    <dbReference type="NCBI Taxonomy" id="412755"/>
    <lineage>
        <taxon>unclassified sequences</taxon>
        <taxon>metagenomes</taxon>
        <taxon>ecological metagenomes</taxon>
    </lineage>
</organism>
<evidence type="ECO:0000313" key="1">
    <source>
        <dbReference type="EMBL" id="GAF94540.1"/>
    </source>
</evidence>
<dbReference type="AlphaFoldDB" id="X0V1M1"/>
<feature type="non-terminal residue" evidence="1">
    <location>
        <position position="1"/>
    </location>
</feature>
<sequence length="125" mass="14158">HFSEAHTEGYGTESFCAHQVEFGNEYSVWFLDKAWGNGNDRYDLVYDYLNKPDLFSYEEKAYTTFNWNPATSAPNLIQIGQVATGTLTLIDINKSTQPILDPLTEARADIDFVNLQGTGKRLAKR</sequence>
<protein>
    <submittedName>
        <fullName evidence="1">Uncharacterized protein</fullName>
    </submittedName>
</protein>
<comment type="caution">
    <text evidence="1">The sequence shown here is derived from an EMBL/GenBank/DDBJ whole genome shotgun (WGS) entry which is preliminary data.</text>
</comment>
<reference evidence="1" key="1">
    <citation type="journal article" date="2014" name="Front. Microbiol.">
        <title>High frequency of phylogenetically diverse reductive dehalogenase-homologous genes in deep subseafloor sedimentary metagenomes.</title>
        <authorList>
            <person name="Kawai M."/>
            <person name="Futagami T."/>
            <person name="Toyoda A."/>
            <person name="Takaki Y."/>
            <person name="Nishi S."/>
            <person name="Hori S."/>
            <person name="Arai W."/>
            <person name="Tsubouchi T."/>
            <person name="Morono Y."/>
            <person name="Uchiyama I."/>
            <person name="Ito T."/>
            <person name="Fujiyama A."/>
            <person name="Inagaki F."/>
            <person name="Takami H."/>
        </authorList>
    </citation>
    <scope>NUCLEOTIDE SEQUENCE</scope>
    <source>
        <strain evidence="1">Expedition CK06-06</strain>
    </source>
</reference>
<dbReference type="EMBL" id="BARS01019767">
    <property type="protein sequence ID" value="GAF94540.1"/>
    <property type="molecule type" value="Genomic_DNA"/>
</dbReference>
<accession>X0V1M1</accession>
<proteinExistence type="predicted"/>
<gene>
    <name evidence="1" type="ORF">S01H1_31976</name>
</gene>